<feature type="region of interest" description="Disordered" evidence="1">
    <location>
        <begin position="1"/>
        <end position="20"/>
    </location>
</feature>
<organism evidence="2 3">
    <name type="scientific">Cylicostephanus goldi</name>
    <name type="common">Nematode worm</name>
    <dbReference type="NCBI Taxonomy" id="71465"/>
    <lineage>
        <taxon>Eukaryota</taxon>
        <taxon>Metazoa</taxon>
        <taxon>Ecdysozoa</taxon>
        <taxon>Nematoda</taxon>
        <taxon>Chromadorea</taxon>
        <taxon>Rhabditida</taxon>
        <taxon>Rhabditina</taxon>
        <taxon>Rhabditomorpha</taxon>
        <taxon>Strongyloidea</taxon>
        <taxon>Strongylidae</taxon>
        <taxon>Cylicostephanus</taxon>
    </lineage>
</organism>
<name>A0A3P7R4S6_CYLGO</name>
<dbReference type="Gene3D" id="3.20.20.100">
    <property type="entry name" value="NADP-dependent oxidoreductase domain"/>
    <property type="match status" value="1"/>
</dbReference>
<dbReference type="EMBL" id="UYRV01135942">
    <property type="protein sequence ID" value="VDN38952.1"/>
    <property type="molecule type" value="Genomic_DNA"/>
</dbReference>
<sequence length="70" mass="7813">MGSPGRSAFSHSGARMEWAPAPCDMDDAKVKKLAAKYKKTPAQVDINERILHGMQNQTKLQKLKEMKANK</sequence>
<evidence type="ECO:0000256" key="1">
    <source>
        <dbReference type="SAM" id="MobiDB-lite"/>
    </source>
</evidence>
<dbReference type="Proteomes" id="UP000271889">
    <property type="component" value="Unassembled WGS sequence"/>
</dbReference>
<dbReference type="InterPro" id="IPR036812">
    <property type="entry name" value="NAD(P)_OxRdtase_dom_sf"/>
</dbReference>
<gene>
    <name evidence="2" type="ORF">CGOC_LOCUS13853</name>
</gene>
<evidence type="ECO:0000313" key="2">
    <source>
        <dbReference type="EMBL" id="VDN38952.1"/>
    </source>
</evidence>
<keyword evidence="3" id="KW-1185">Reference proteome</keyword>
<proteinExistence type="predicted"/>
<reference evidence="2 3" key="1">
    <citation type="submission" date="2018-11" db="EMBL/GenBank/DDBJ databases">
        <authorList>
            <consortium name="Pathogen Informatics"/>
        </authorList>
    </citation>
    <scope>NUCLEOTIDE SEQUENCE [LARGE SCALE GENOMIC DNA]</scope>
</reference>
<accession>A0A3P7R4S6</accession>
<evidence type="ECO:0000313" key="3">
    <source>
        <dbReference type="Proteomes" id="UP000271889"/>
    </source>
</evidence>
<protein>
    <submittedName>
        <fullName evidence="2">Uncharacterized protein</fullName>
    </submittedName>
</protein>
<dbReference type="AlphaFoldDB" id="A0A3P7R4S6"/>